<dbReference type="Pfam" id="PF00090">
    <property type="entry name" value="TSP_1"/>
    <property type="match status" value="2"/>
</dbReference>
<proteinExistence type="predicted"/>
<sequence>MKLETAILFYGLNGKLGVLVHPVGFAVRRRTCPVRNRCVGLAEEVTYCKTLPCATWTEWGPWSSCVGTCDTGHQYRIRKCVGVGSCPGLEQEHRLCNNLPPCCQQWSQWSPCSVSCGRGVRTRVRTCMRKNDISNPAHLKEISLCEFPQCTNWDPCIPSVVIFCAQLFSAFSVLIYADIGCVEEEANHIVVDEKPDETLTSDAPHICIATCMKATSLPCRVAVFVRKTESSNGTCELYSKSANQIKTQAQNFNVDGGSASVFKLLNHCPSVDKNMSAVARANGGQKVVNVEGRTGYGASVQMYNTGWGPWSEWSSCNHDRVNAAKQLGEHGVRGALVPQHAVREQWFVSVNVKLPLVAQVHIKKPGFAISVLAQRGHLGTNGAVVRPLVARACKNDTAYALARASATVQQEINNAAQNCHPAAPSGLHGARVPLPVVLENKHAQDNAARPQMHTTRNWLKPVPAIFDHVHTGYPGPVGPRVQ</sequence>
<protein>
    <submittedName>
        <fullName evidence="3">Brain-specific angiogenesis inhibitor 1</fullName>
    </submittedName>
</protein>
<dbReference type="InterPro" id="IPR036383">
    <property type="entry name" value="TSP1_rpt_sf"/>
</dbReference>
<dbReference type="STRING" id="6337.A0A0V0XFS5"/>
<dbReference type="SUPFAM" id="SSF82895">
    <property type="entry name" value="TSP-1 type 1 repeat"/>
    <property type="match status" value="2"/>
</dbReference>
<dbReference type="SMART" id="SM00209">
    <property type="entry name" value="TSP1"/>
    <property type="match status" value="2"/>
</dbReference>
<dbReference type="Proteomes" id="UP000054815">
    <property type="component" value="Unassembled WGS sequence"/>
</dbReference>
<keyword evidence="1" id="KW-0677">Repeat</keyword>
<dbReference type="Gene3D" id="2.20.100.10">
    <property type="entry name" value="Thrombospondin type-1 (TSP1) repeat"/>
    <property type="match status" value="2"/>
</dbReference>
<dbReference type="PROSITE" id="PS50092">
    <property type="entry name" value="TSP1"/>
    <property type="match status" value="2"/>
</dbReference>
<reference evidence="3 4" key="1">
    <citation type="submission" date="2015-01" db="EMBL/GenBank/DDBJ databases">
        <title>Evolution of Trichinella species and genotypes.</title>
        <authorList>
            <person name="Korhonen P.K."/>
            <person name="Edoardo P."/>
            <person name="Giuseppe L.R."/>
            <person name="Gasser R.B."/>
        </authorList>
    </citation>
    <scope>NUCLEOTIDE SEQUENCE [LARGE SCALE GENOMIC DNA]</scope>
    <source>
        <strain evidence="3">ISS141</strain>
    </source>
</reference>
<name>A0A0V0XFS5_TRIPS</name>
<accession>A0A0V0XFS5</accession>
<evidence type="ECO:0000313" key="4">
    <source>
        <dbReference type="Proteomes" id="UP000054815"/>
    </source>
</evidence>
<dbReference type="PANTHER" id="PTHR22906">
    <property type="entry name" value="PROPERDIN"/>
    <property type="match status" value="1"/>
</dbReference>
<dbReference type="InterPro" id="IPR052065">
    <property type="entry name" value="Compl_asym_regulator"/>
</dbReference>
<dbReference type="PANTHER" id="PTHR22906:SF21">
    <property type="entry name" value="SEMA DOMAIN-CONTAINING PROTEIN"/>
    <property type="match status" value="1"/>
</dbReference>
<evidence type="ECO:0000313" key="3">
    <source>
        <dbReference type="EMBL" id="KRX86838.1"/>
    </source>
</evidence>
<dbReference type="AlphaFoldDB" id="A0A0V0XFS5"/>
<dbReference type="InterPro" id="IPR000884">
    <property type="entry name" value="TSP1_rpt"/>
</dbReference>
<organism evidence="3 4">
    <name type="scientific">Trichinella pseudospiralis</name>
    <name type="common">Parasitic roundworm</name>
    <dbReference type="NCBI Taxonomy" id="6337"/>
    <lineage>
        <taxon>Eukaryota</taxon>
        <taxon>Metazoa</taxon>
        <taxon>Ecdysozoa</taxon>
        <taxon>Nematoda</taxon>
        <taxon>Enoplea</taxon>
        <taxon>Dorylaimia</taxon>
        <taxon>Trichinellida</taxon>
        <taxon>Trichinellidae</taxon>
        <taxon>Trichinella</taxon>
    </lineage>
</organism>
<evidence type="ECO:0000256" key="2">
    <source>
        <dbReference type="ARBA" id="ARBA00023157"/>
    </source>
</evidence>
<evidence type="ECO:0000256" key="1">
    <source>
        <dbReference type="ARBA" id="ARBA00022737"/>
    </source>
</evidence>
<gene>
    <name evidence="3" type="primary">SEMA5A</name>
    <name evidence="3" type="ORF">T4E_6176</name>
</gene>
<keyword evidence="2" id="KW-1015">Disulfide bond</keyword>
<comment type="caution">
    <text evidence="3">The sequence shown here is derived from an EMBL/GenBank/DDBJ whole genome shotgun (WGS) entry which is preliminary data.</text>
</comment>
<dbReference type="EMBL" id="JYDU01000331">
    <property type="protein sequence ID" value="KRX86838.1"/>
    <property type="molecule type" value="Genomic_DNA"/>
</dbReference>